<dbReference type="CDD" id="cd06581">
    <property type="entry name" value="TM_PBP1_LivM_like"/>
    <property type="match status" value="1"/>
</dbReference>
<reference evidence="8" key="1">
    <citation type="journal article" date="2019" name="Int. J. Syst. Evol. Microbiol.">
        <title>The Global Catalogue of Microorganisms (GCM) 10K type strain sequencing project: providing services to taxonomists for standard genome sequencing and annotation.</title>
        <authorList>
            <consortium name="The Broad Institute Genomics Platform"/>
            <consortium name="The Broad Institute Genome Sequencing Center for Infectious Disease"/>
            <person name="Wu L."/>
            <person name="Ma J."/>
        </authorList>
    </citation>
    <scope>NUCLEOTIDE SEQUENCE [LARGE SCALE GENOMIC DNA]</scope>
    <source>
        <strain evidence="8">CCUG 55328</strain>
    </source>
</reference>
<keyword evidence="8" id="KW-1185">Reference proteome</keyword>
<name>A0ABW3TBK2_9RHOB</name>
<evidence type="ECO:0000256" key="3">
    <source>
        <dbReference type="ARBA" id="ARBA00022692"/>
    </source>
</evidence>
<gene>
    <name evidence="7" type="ORF">ACFQ3C_07330</name>
</gene>
<dbReference type="Pfam" id="PF02653">
    <property type="entry name" value="BPD_transp_2"/>
    <property type="match status" value="1"/>
</dbReference>
<feature type="transmembrane region" description="Helical" evidence="6">
    <location>
        <begin position="108"/>
        <end position="125"/>
    </location>
</feature>
<keyword evidence="3 6" id="KW-0812">Transmembrane</keyword>
<proteinExistence type="predicted"/>
<keyword evidence="2" id="KW-1003">Cell membrane</keyword>
<evidence type="ECO:0000256" key="1">
    <source>
        <dbReference type="ARBA" id="ARBA00004651"/>
    </source>
</evidence>
<evidence type="ECO:0000256" key="4">
    <source>
        <dbReference type="ARBA" id="ARBA00022989"/>
    </source>
</evidence>
<evidence type="ECO:0000313" key="8">
    <source>
        <dbReference type="Proteomes" id="UP001597151"/>
    </source>
</evidence>
<feature type="transmembrane region" description="Helical" evidence="6">
    <location>
        <begin position="283"/>
        <end position="304"/>
    </location>
</feature>
<sequence>MPINLVLSAIAAFAVLATGSLILPDWAMFLFAMALAKGLVCLGIVGMMRGGVVSFGQGLYYCLGAYTATLVANSFGVSDIFVLTLLSAAVCLLVGMAFGPLLSSYRGIFFAMLSLALSMVLYGSLSKMSFLGGTDGLNIAAPTFMGWAPEGRPLQTALYIYVVAIVVIAGALMRLYFDSERGLLTLATRDNELRVEYLGASVRNIMGYNYVFGAVLGGVGGTIAALALGHVDPEFAFWTTSGEFVFVAILAGYRSVPAVFVAAIILEMVRSFSNLYFPNTWQLALGIFLLVVIVLLPNGLGSLVSRRRKGDAT</sequence>
<dbReference type="EMBL" id="JBHTKR010000003">
    <property type="protein sequence ID" value="MFD1194478.1"/>
    <property type="molecule type" value="Genomic_DNA"/>
</dbReference>
<feature type="transmembrane region" description="Helical" evidence="6">
    <location>
        <begin position="158"/>
        <end position="177"/>
    </location>
</feature>
<evidence type="ECO:0000256" key="2">
    <source>
        <dbReference type="ARBA" id="ARBA00022475"/>
    </source>
</evidence>
<keyword evidence="5 6" id="KW-0472">Membrane</keyword>
<dbReference type="Proteomes" id="UP001597151">
    <property type="component" value="Unassembled WGS sequence"/>
</dbReference>
<evidence type="ECO:0000256" key="6">
    <source>
        <dbReference type="SAM" id="Phobius"/>
    </source>
</evidence>
<evidence type="ECO:0000313" key="7">
    <source>
        <dbReference type="EMBL" id="MFD1194478.1"/>
    </source>
</evidence>
<protein>
    <submittedName>
        <fullName evidence="7">Branched-chain amino acid ABC transporter permease</fullName>
    </submittedName>
</protein>
<dbReference type="InterPro" id="IPR001851">
    <property type="entry name" value="ABC_transp_permease"/>
</dbReference>
<dbReference type="RefSeq" id="WP_380790003.1">
    <property type="nucleotide sequence ID" value="NZ_JBHTKR010000003.1"/>
</dbReference>
<dbReference type="PANTHER" id="PTHR30482">
    <property type="entry name" value="HIGH-AFFINITY BRANCHED-CHAIN AMINO ACID TRANSPORT SYSTEM PERMEASE"/>
    <property type="match status" value="1"/>
</dbReference>
<comment type="subcellular location">
    <subcellularLocation>
        <location evidence="1">Cell membrane</location>
        <topology evidence="1">Multi-pass membrane protein</topology>
    </subcellularLocation>
</comment>
<evidence type="ECO:0000256" key="5">
    <source>
        <dbReference type="ARBA" id="ARBA00023136"/>
    </source>
</evidence>
<dbReference type="InterPro" id="IPR043428">
    <property type="entry name" value="LivM-like"/>
</dbReference>
<comment type="caution">
    <text evidence="7">The sequence shown here is derived from an EMBL/GenBank/DDBJ whole genome shotgun (WGS) entry which is preliminary data.</text>
</comment>
<feature type="transmembrane region" description="Helical" evidence="6">
    <location>
        <begin position="58"/>
        <end position="75"/>
    </location>
</feature>
<accession>A0ABW3TBK2</accession>
<dbReference type="PANTHER" id="PTHR30482:SF17">
    <property type="entry name" value="ABC TRANSPORTER ATP-BINDING PROTEIN"/>
    <property type="match status" value="1"/>
</dbReference>
<feature type="transmembrane region" description="Helical" evidence="6">
    <location>
        <begin position="81"/>
        <end position="101"/>
    </location>
</feature>
<organism evidence="7 8">
    <name type="scientific">Seohaeicola saemankumensis</name>
    <dbReference type="NCBI Taxonomy" id="481181"/>
    <lineage>
        <taxon>Bacteria</taxon>
        <taxon>Pseudomonadati</taxon>
        <taxon>Pseudomonadota</taxon>
        <taxon>Alphaproteobacteria</taxon>
        <taxon>Rhodobacterales</taxon>
        <taxon>Roseobacteraceae</taxon>
        <taxon>Seohaeicola</taxon>
    </lineage>
</organism>
<keyword evidence="4 6" id="KW-1133">Transmembrane helix</keyword>
<feature type="transmembrane region" description="Helical" evidence="6">
    <location>
        <begin position="210"/>
        <end position="229"/>
    </location>
</feature>
<feature type="transmembrane region" description="Helical" evidence="6">
    <location>
        <begin position="27"/>
        <end position="46"/>
    </location>
</feature>